<reference evidence="1" key="2">
    <citation type="journal article" date="2015" name="Data Brief">
        <title>Shoot transcriptome of the giant reed, Arundo donax.</title>
        <authorList>
            <person name="Barrero R.A."/>
            <person name="Guerrero F.D."/>
            <person name="Moolhuijzen P."/>
            <person name="Goolsby J.A."/>
            <person name="Tidwell J."/>
            <person name="Bellgard S.E."/>
            <person name="Bellgard M.I."/>
        </authorList>
    </citation>
    <scope>NUCLEOTIDE SEQUENCE</scope>
    <source>
        <tissue evidence="1">Shoot tissue taken approximately 20 cm above the soil surface</tissue>
    </source>
</reference>
<accession>A0A0A9EGD2</accession>
<reference evidence="1" key="1">
    <citation type="submission" date="2014-09" db="EMBL/GenBank/DDBJ databases">
        <authorList>
            <person name="Magalhaes I.L.F."/>
            <person name="Oliveira U."/>
            <person name="Santos F.R."/>
            <person name="Vidigal T.H.D.A."/>
            <person name="Brescovit A.D."/>
            <person name="Santos A.J."/>
        </authorList>
    </citation>
    <scope>NUCLEOTIDE SEQUENCE</scope>
    <source>
        <tissue evidence="1">Shoot tissue taken approximately 20 cm above the soil surface</tissue>
    </source>
</reference>
<sequence length="40" mass="4437">MALTRLTRDLVDRSLIPANLLANCIWPDMILGSEVVDLVV</sequence>
<dbReference type="EMBL" id="GBRH01200955">
    <property type="protein sequence ID" value="JAD96940.1"/>
    <property type="molecule type" value="Transcribed_RNA"/>
</dbReference>
<name>A0A0A9EGD2_ARUDO</name>
<dbReference type="AlphaFoldDB" id="A0A0A9EGD2"/>
<evidence type="ECO:0000313" key="1">
    <source>
        <dbReference type="EMBL" id="JAD96940.1"/>
    </source>
</evidence>
<protein>
    <submittedName>
        <fullName evidence="1">Uncharacterized protein</fullName>
    </submittedName>
</protein>
<organism evidence="1">
    <name type="scientific">Arundo donax</name>
    <name type="common">Giant reed</name>
    <name type="synonym">Donax arundinaceus</name>
    <dbReference type="NCBI Taxonomy" id="35708"/>
    <lineage>
        <taxon>Eukaryota</taxon>
        <taxon>Viridiplantae</taxon>
        <taxon>Streptophyta</taxon>
        <taxon>Embryophyta</taxon>
        <taxon>Tracheophyta</taxon>
        <taxon>Spermatophyta</taxon>
        <taxon>Magnoliopsida</taxon>
        <taxon>Liliopsida</taxon>
        <taxon>Poales</taxon>
        <taxon>Poaceae</taxon>
        <taxon>PACMAD clade</taxon>
        <taxon>Arundinoideae</taxon>
        <taxon>Arundineae</taxon>
        <taxon>Arundo</taxon>
    </lineage>
</organism>
<proteinExistence type="predicted"/>